<evidence type="ECO:0000313" key="1">
    <source>
        <dbReference type="EMBL" id="KMQ86736.1"/>
    </source>
</evidence>
<dbReference type="PaxDb" id="67767-A0A0J7K947"/>
<protein>
    <submittedName>
        <fullName evidence="1">Conjugative transfer atpase</fullName>
    </submittedName>
</protein>
<dbReference type="InterPro" id="IPR027417">
    <property type="entry name" value="P-loop_NTPase"/>
</dbReference>
<dbReference type="SUPFAM" id="SSF52540">
    <property type="entry name" value="P-loop containing nucleoside triphosphate hydrolases"/>
    <property type="match status" value="1"/>
</dbReference>
<dbReference type="Gene3D" id="3.40.50.300">
    <property type="entry name" value="P-loop containing nucleotide triphosphate hydrolases"/>
    <property type="match status" value="2"/>
</dbReference>
<sequence length="955" mass="106982">MRFSLFDKKRLRKTPPRDATSDAVSDAEALRLSEEGVPLSVAGREALMRPGRMTVKDEQQLYHANPSIIEHLPWAEFLDDEQCILLDDGVSVGAVFEVTPVATEGRTLERLEQMRDTVEDALQDSFDEHDENPWVVQFFCQDENNVDAYLDHLRSYIKPHARGSAFTEDWLRETERHLRGIARPEGIFTDSLITGQPWRGQQRRTRMVVYRWLGKGNADPMPPVAMLNQACERVTGALAGAGVVCVRQHGGQVHDWLLRHFNPNPEWVEKGALYRDAAYFDRRDTPSGMMPGQNDFAETLWFTPPQSDPEQGVWWFDDQAHCAVPIERLRQAPEPGTLTGEMARGEKKVNALMDLFPEGTMVCMTVVVQPQDTLENDFNRLAKNAVGENTESARVRQDVAQVKEYLGNRHKLYRAGLTFLLRAGDLTALNHKRVALSSVLLGAGLQPVRPEFDVAPLNTYLRALPMCFNPQTDKKHWYTRLTWVQHLAGLLPVTGRETGTGHPGMSFFNRGGDILTVDPLNKHDRSQNAHMLYFGPTGAGKSATLCAALSQVMAVHRPRLFIAEAGNSFGLLADYFASQGLSVNKVSIKPGSGVSLPPFTYAHKLVEDHELPGVDESDLPDIDADGEDEEKRDYLGEMEIAARMMITGGDRKEEEALKRADRAMIREALLMAAKTTYEAGRQMLPADLQAALYTIAYDADNAQRNAQRRARAAEMAESLGMFTQAGSFEAELFNREGSLWPEADVTLIDLGHLAREGYEAQMALTMVSLTNTINHIAERDQYAERDIVFAVDEAHIVTVNPLLAPYMTKIVKMWRKLGAWLWLATQNLKDFPDIAEKMLNMAEWWVCLTMPPEEVNEIARFRALTEEQKAVLLSASKLSGCYTEGVVLSKNLEALFRAVPPSLYLALGMTEKPEKAERRALMEEYGCSELEAARKVAQRLDRLRGLVSNEEAAAA</sequence>
<comment type="caution">
    <text evidence="1">The sequence shown here is derived from an EMBL/GenBank/DDBJ whole genome shotgun (WGS) entry which is preliminary data.</text>
</comment>
<evidence type="ECO:0000313" key="2">
    <source>
        <dbReference type="Proteomes" id="UP000036403"/>
    </source>
</evidence>
<dbReference type="STRING" id="67767.A0A0J7K947"/>
<dbReference type="EMBL" id="LBMM01011617">
    <property type="protein sequence ID" value="KMQ86736.1"/>
    <property type="molecule type" value="Genomic_DNA"/>
</dbReference>
<dbReference type="InterPro" id="IPR022303">
    <property type="entry name" value="Conjug_Trfer_ATPase"/>
</dbReference>
<dbReference type="OrthoDB" id="10432254at2759"/>
<dbReference type="InterPro" id="IPR025955">
    <property type="entry name" value="TraC/Conjuga_ATPase"/>
</dbReference>
<name>A0A0J7K947_LASNI</name>
<dbReference type="Pfam" id="PF11130">
    <property type="entry name" value="TraC_F_IV"/>
    <property type="match status" value="1"/>
</dbReference>
<accession>A0A0J7K947</accession>
<reference evidence="1 2" key="1">
    <citation type="submission" date="2015-04" db="EMBL/GenBank/DDBJ databases">
        <title>Lasius niger genome sequencing.</title>
        <authorList>
            <person name="Konorov E.A."/>
            <person name="Nikitin M.A."/>
            <person name="Kirill M.V."/>
            <person name="Chang P."/>
        </authorList>
    </citation>
    <scope>NUCLEOTIDE SEQUENCE [LARGE SCALE GENOMIC DNA]</scope>
    <source>
        <tissue evidence="1">Whole</tissue>
    </source>
</reference>
<dbReference type="Proteomes" id="UP000036403">
    <property type="component" value="Unassembled WGS sequence"/>
</dbReference>
<keyword evidence="2" id="KW-1185">Reference proteome</keyword>
<dbReference type="PANTHER" id="PTHR30121">
    <property type="entry name" value="UNCHARACTERIZED PROTEIN YJGR-RELATED"/>
    <property type="match status" value="1"/>
</dbReference>
<organism evidence="1 2">
    <name type="scientific">Lasius niger</name>
    <name type="common">Black garden ant</name>
    <dbReference type="NCBI Taxonomy" id="67767"/>
    <lineage>
        <taxon>Eukaryota</taxon>
        <taxon>Metazoa</taxon>
        <taxon>Ecdysozoa</taxon>
        <taxon>Arthropoda</taxon>
        <taxon>Hexapoda</taxon>
        <taxon>Insecta</taxon>
        <taxon>Pterygota</taxon>
        <taxon>Neoptera</taxon>
        <taxon>Endopterygota</taxon>
        <taxon>Hymenoptera</taxon>
        <taxon>Apocrita</taxon>
        <taxon>Aculeata</taxon>
        <taxon>Formicoidea</taxon>
        <taxon>Formicidae</taxon>
        <taxon>Formicinae</taxon>
        <taxon>Lasius</taxon>
        <taxon>Lasius</taxon>
    </lineage>
</organism>
<dbReference type="AlphaFoldDB" id="A0A0J7K947"/>
<dbReference type="NCBIfam" id="TIGR03744">
    <property type="entry name" value="traC_PFL_4706"/>
    <property type="match status" value="1"/>
</dbReference>
<dbReference type="PANTHER" id="PTHR30121:SF6">
    <property type="entry name" value="SLR6007 PROTEIN"/>
    <property type="match status" value="1"/>
</dbReference>
<gene>
    <name evidence="1" type="ORF">RF55_14216</name>
</gene>
<dbReference type="InterPro" id="IPR051162">
    <property type="entry name" value="T4SS_component"/>
</dbReference>
<proteinExistence type="predicted"/>